<dbReference type="AlphaFoldDB" id="A0A699HBM0"/>
<protein>
    <submittedName>
        <fullName evidence="1">Uncharacterized protein</fullName>
    </submittedName>
</protein>
<organism evidence="1">
    <name type="scientific">Tanacetum cinerariifolium</name>
    <name type="common">Dalmatian daisy</name>
    <name type="synonym">Chrysanthemum cinerariifolium</name>
    <dbReference type="NCBI Taxonomy" id="118510"/>
    <lineage>
        <taxon>Eukaryota</taxon>
        <taxon>Viridiplantae</taxon>
        <taxon>Streptophyta</taxon>
        <taxon>Embryophyta</taxon>
        <taxon>Tracheophyta</taxon>
        <taxon>Spermatophyta</taxon>
        <taxon>Magnoliopsida</taxon>
        <taxon>eudicotyledons</taxon>
        <taxon>Gunneridae</taxon>
        <taxon>Pentapetalae</taxon>
        <taxon>asterids</taxon>
        <taxon>campanulids</taxon>
        <taxon>Asterales</taxon>
        <taxon>Asteraceae</taxon>
        <taxon>Asteroideae</taxon>
        <taxon>Anthemideae</taxon>
        <taxon>Anthemidinae</taxon>
        <taxon>Tanacetum</taxon>
    </lineage>
</organism>
<sequence>MSHLEEFACAANSTLFGDQFLIHFDRENEMEIKMSKELLKQCVAFLREIQDWELEKIAEIIRMVTKSNGHVIEKINFVLAIRWVISGLRLILWGSFVNGSGGGCCFLRRVGRNCQRLLLKDVVKNEVNLASSASETEMKLEDMLLSFKDLTSVGI</sequence>
<name>A0A699HBM0_TANCI</name>
<proteinExistence type="predicted"/>
<evidence type="ECO:0000313" key="1">
    <source>
        <dbReference type="EMBL" id="GEX90282.1"/>
    </source>
</evidence>
<accession>A0A699HBM0</accession>
<gene>
    <name evidence="1" type="ORF">Tci_362257</name>
</gene>
<dbReference type="EMBL" id="BKCJ010137845">
    <property type="protein sequence ID" value="GEX90282.1"/>
    <property type="molecule type" value="Genomic_DNA"/>
</dbReference>
<comment type="caution">
    <text evidence="1">The sequence shown here is derived from an EMBL/GenBank/DDBJ whole genome shotgun (WGS) entry which is preliminary data.</text>
</comment>
<reference evidence="1" key="1">
    <citation type="journal article" date="2019" name="Sci. Rep.">
        <title>Draft genome of Tanacetum cinerariifolium, the natural source of mosquito coil.</title>
        <authorList>
            <person name="Yamashiro T."/>
            <person name="Shiraishi A."/>
            <person name="Satake H."/>
            <person name="Nakayama K."/>
        </authorList>
    </citation>
    <scope>NUCLEOTIDE SEQUENCE</scope>
</reference>